<evidence type="ECO:0000256" key="2">
    <source>
        <dbReference type="ARBA" id="ARBA00010371"/>
    </source>
</evidence>
<evidence type="ECO:0000256" key="14">
    <source>
        <dbReference type="ARBA" id="ARBA00048843"/>
    </source>
</evidence>
<dbReference type="GO" id="GO:0141148">
    <property type="term" value="F:enoyl-[acyl-carrier-protein] reductase (NADPH) activity"/>
    <property type="evidence" value="ECO:0007669"/>
    <property type="project" value="UniProtKB-EC"/>
</dbReference>
<comment type="subcellular location">
    <subcellularLocation>
        <location evidence="1">Mitochondrion</location>
    </subcellularLocation>
</comment>
<dbReference type="AlphaFoldDB" id="A0A9P0MYJ9"/>
<dbReference type="FunFam" id="3.40.50.720:FF:000112">
    <property type="entry name" value="Enoyl-[acyl-carrier-protein] reductase 1, mitochondrial"/>
    <property type="match status" value="1"/>
</dbReference>
<proteinExistence type="inferred from homology"/>
<keyword evidence="6" id="KW-0809">Transit peptide</keyword>
<dbReference type="EC" id="1.3.1.104" evidence="11"/>
<dbReference type="InterPro" id="IPR011032">
    <property type="entry name" value="GroES-like_sf"/>
</dbReference>
<evidence type="ECO:0000256" key="8">
    <source>
        <dbReference type="ARBA" id="ARBA00023098"/>
    </source>
</evidence>
<evidence type="ECO:0000256" key="9">
    <source>
        <dbReference type="ARBA" id="ARBA00023128"/>
    </source>
</evidence>
<keyword evidence="3" id="KW-0444">Lipid biosynthesis</keyword>
<gene>
    <name evidence="17" type="ORF">NEZAVI_LOCUS14956</name>
</gene>
<dbReference type="PANTHER" id="PTHR43981:SF2">
    <property type="entry name" value="ENOYL-[ACYL-CARRIER-PROTEIN] REDUCTASE, MITOCHONDRIAL"/>
    <property type="match status" value="1"/>
</dbReference>
<accession>A0A9P0MYJ9</accession>
<dbReference type="Pfam" id="PF00107">
    <property type="entry name" value="ADH_zinc_N"/>
    <property type="match status" value="1"/>
</dbReference>
<dbReference type="PANTHER" id="PTHR43981">
    <property type="entry name" value="ENOYL-[ACYL-CARRIER-PROTEIN] REDUCTASE, MITOCHONDRIAL"/>
    <property type="match status" value="1"/>
</dbReference>
<evidence type="ECO:0000313" key="17">
    <source>
        <dbReference type="EMBL" id="CAH1407172.1"/>
    </source>
</evidence>
<evidence type="ECO:0000256" key="11">
    <source>
        <dbReference type="ARBA" id="ARBA00038963"/>
    </source>
</evidence>
<dbReference type="EMBL" id="OV725083">
    <property type="protein sequence ID" value="CAH1407172.1"/>
    <property type="molecule type" value="Genomic_DNA"/>
</dbReference>
<dbReference type="SUPFAM" id="SSF50129">
    <property type="entry name" value="GroES-like"/>
    <property type="match status" value="1"/>
</dbReference>
<evidence type="ECO:0000259" key="16">
    <source>
        <dbReference type="SMART" id="SM00829"/>
    </source>
</evidence>
<keyword evidence="18" id="KW-1185">Reference proteome</keyword>
<evidence type="ECO:0000256" key="6">
    <source>
        <dbReference type="ARBA" id="ARBA00022946"/>
    </source>
</evidence>
<dbReference type="OrthoDB" id="7482721at2759"/>
<evidence type="ECO:0000256" key="15">
    <source>
        <dbReference type="RuleBase" id="RU361277"/>
    </source>
</evidence>
<dbReference type="GO" id="GO:0008270">
    <property type="term" value="F:zinc ion binding"/>
    <property type="evidence" value="ECO:0007669"/>
    <property type="project" value="InterPro"/>
</dbReference>
<dbReference type="InterPro" id="IPR020843">
    <property type="entry name" value="ER"/>
</dbReference>
<evidence type="ECO:0000256" key="10">
    <source>
        <dbReference type="ARBA" id="ARBA00023160"/>
    </source>
</evidence>
<keyword evidence="10" id="KW-0275">Fatty acid biosynthesis</keyword>
<dbReference type="SMART" id="SM00829">
    <property type="entry name" value="PKS_ER"/>
    <property type="match status" value="1"/>
</dbReference>
<keyword evidence="15" id="KW-0862">Zinc</keyword>
<keyword evidence="4" id="KW-0276">Fatty acid metabolism</keyword>
<comment type="catalytic activity">
    <reaction evidence="14">
        <text>a 2,3-saturated acyl-[ACP] + NADP(+) = a (2E)-enoyl-[ACP] + NADPH + H(+)</text>
        <dbReference type="Rhea" id="RHEA:22564"/>
        <dbReference type="Rhea" id="RHEA-COMP:9925"/>
        <dbReference type="Rhea" id="RHEA-COMP:9926"/>
        <dbReference type="ChEBI" id="CHEBI:15378"/>
        <dbReference type="ChEBI" id="CHEBI:57783"/>
        <dbReference type="ChEBI" id="CHEBI:58349"/>
        <dbReference type="ChEBI" id="CHEBI:78784"/>
        <dbReference type="ChEBI" id="CHEBI:78785"/>
        <dbReference type="EC" id="1.3.1.104"/>
    </reaction>
</comment>
<protein>
    <recommendedName>
        <fullName evidence="12">Enoyl-[acyl-carrier-protein] reductase, mitochondrial</fullName>
        <ecNumber evidence="11">1.3.1.104</ecNumber>
    </recommendedName>
    <alternativeName>
        <fullName evidence="13">2-enoyl thioester reductase</fullName>
    </alternativeName>
</protein>
<organism evidence="17 18">
    <name type="scientific">Nezara viridula</name>
    <name type="common">Southern green stink bug</name>
    <name type="synonym">Cimex viridulus</name>
    <dbReference type="NCBI Taxonomy" id="85310"/>
    <lineage>
        <taxon>Eukaryota</taxon>
        <taxon>Metazoa</taxon>
        <taxon>Ecdysozoa</taxon>
        <taxon>Arthropoda</taxon>
        <taxon>Hexapoda</taxon>
        <taxon>Insecta</taxon>
        <taxon>Pterygota</taxon>
        <taxon>Neoptera</taxon>
        <taxon>Paraneoptera</taxon>
        <taxon>Hemiptera</taxon>
        <taxon>Heteroptera</taxon>
        <taxon>Panheteroptera</taxon>
        <taxon>Pentatomomorpha</taxon>
        <taxon>Pentatomoidea</taxon>
        <taxon>Pentatomidae</taxon>
        <taxon>Pentatominae</taxon>
        <taxon>Nezara</taxon>
    </lineage>
</organism>
<name>A0A9P0MYJ9_NEZVI</name>
<dbReference type="Proteomes" id="UP001152798">
    <property type="component" value="Chromosome 7"/>
</dbReference>
<keyword evidence="7" id="KW-0560">Oxidoreductase</keyword>
<keyword evidence="5" id="KW-0521">NADP</keyword>
<dbReference type="PROSITE" id="PS00059">
    <property type="entry name" value="ADH_ZINC"/>
    <property type="match status" value="1"/>
</dbReference>
<dbReference type="InterPro" id="IPR013149">
    <property type="entry name" value="ADH-like_C"/>
</dbReference>
<dbReference type="InterPro" id="IPR002328">
    <property type="entry name" value="ADH_Zn_CS"/>
</dbReference>
<dbReference type="Pfam" id="PF08240">
    <property type="entry name" value="ADH_N"/>
    <property type="match status" value="1"/>
</dbReference>
<evidence type="ECO:0000256" key="13">
    <source>
        <dbReference type="ARBA" id="ARBA00042123"/>
    </source>
</evidence>
<comment type="cofactor">
    <cofactor evidence="15">
        <name>Zn(2+)</name>
        <dbReference type="ChEBI" id="CHEBI:29105"/>
    </cofactor>
</comment>
<keyword evidence="9" id="KW-0496">Mitochondrion</keyword>
<evidence type="ECO:0000256" key="1">
    <source>
        <dbReference type="ARBA" id="ARBA00004173"/>
    </source>
</evidence>
<dbReference type="SUPFAM" id="SSF51735">
    <property type="entry name" value="NAD(P)-binding Rossmann-fold domains"/>
    <property type="match status" value="1"/>
</dbReference>
<evidence type="ECO:0000313" key="18">
    <source>
        <dbReference type="Proteomes" id="UP001152798"/>
    </source>
</evidence>
<evidence type="ECO:0000256" key="4">
    <source>
        <dbReference type="ARBA" id="ARBA00022832"/>
    </source>
</evidence>
<evidence type="ECO:0000256" key="12">
    <source>
        <dbReference type="ARBA" id="ARBA00041058"/>
    </source>
</evidence>
<dbReference type="GO" id="GO:0006633">
    <property type="term" value="P:fatty acid biosynthetic process"/>
    <property type="evidence" value="ECO:0007669"/>
    <property type="project" value="UniProtKB-KW"/>
</dbReference>
<dbReference type="InterPro" id="IPR036291">
    <property type="entry name" value="NAD(P)-bd_dom_sf"/>
</dbReference>
<evidence type="ECO:0000256" key="7">
    <source>
        <dbReference type="ARBA" id="ARBA00023002"/>
    </source>
</evidence>
<evidence type="ECO:0000256" key="5">
    <source>
        <dbReference type="ARBA" id="ARBA00022857"/>
    </source>
</evidence>
<dbReference type="Gene3D" id="3.40.50.720">
    <property type="entry name" value="NAD(P)-binding Rossmann-like Domain"/>
    <property type="match status" value="1"/>
</dbReference>
<sequence length="381" mass="42070">MASSLRTILFSARFLKPTHTYMACHNYIHDLKCKKLLIQEFGDPLKVVQSTVENIDGPKEDEVLVQMLVASINPADINTIQGTYPVKPELPGVPGHEGVGKIVEVGNKVKDLTVGDIVIPNVENFGTWRSHTVVKADLVYKIPNNVPLVEVAGIASNTSTAYRMLKDFVDLQPGDSVIQNGGNSAAGQNVIQFCKAWGLKSINIVRSRPDIDKLKEHLTGLGASYVLTEEELRTTELIKSKEVPAPKLALNCVGGKSASELMRKLAPKGVIVTYGGMSREPVIIPTSLLIFKDITAKGYWMTRWTSVNRHNEARRKMFDEIMDLMRSGKIKAPAHKLVPFESYKEALENTATSKGFAGVKYILDFRSIIFGDNTRPIPILN</sequence>
<keyword evidence="15" id="KW-0479">Metal-binding</keyword>
<evidence type="ECO:0000256" key="3">
    <source>
        <dbReference type="ARBA" id="ARBA00022516"/>
    </source>
</evidence>
<keyword evidence="8" id="KW-0443">Lipid metabolism</keyword>
<dbReference type="InterPro" id="IPR013154">
    <property type="entry name" value="ADH-like_N"/>
</dbReference>
<feature type="domain" description="Enoyl reductase (ER)" evidence="16">
    <location>
        <begin position="42"/>
        <end position="355"/>
    </location>
</feature>
<dbReference type="InterPro" id="IPR051034">
    <property type="entry name" value="Mito_Enoyl-ACP_Reductase"/>
</dbReference>
<reference evidence="17" key="1">
    <citation type="submission" date="2022-01" db="EMBL/GenBank/DDBJ databases">
        <authorList>
            <person name="King R."/>
        </authorList>
    </citation>
    <scope>NUCLEOTIDE SEQUENCE</scope>
</reference>
<dbReference type="Gene3D" id="3.90.180.10">
    <property type="entry name" value="Medium-chain alcohol dehydrogenases, catalytic domain"/>
    <property type="match status" value="1"/>
</dbReference>
<dbReference type="GO" id="GO:0005739">
    <property type="term" value="C:mitochondrion"/>
    <property type="evidence" value="ECO:0007669"/>
    <property type="project" value="UniProtKB-SubCell"/>
</dbReference>
<dbReference type="CDD" id="cd08290">
    <property type="entry name" value="ETR"/>
    <property type="match status" value="1"/>
</dbReference>
<comment type="similarity">
    <text evidence="2">Belongs to the zinc-containing alcohol dehydrogenase family. Quinone oxidoreductase subfamily.</text>
</comment>